<keyword evidence="2" id="KW-1185">Reference proteome</keyword>
<dbReference type="EMBL" id="JBFPJR010000012">
    <property type="protein sequence ID" value="MEX0427700.1"/>
    <property type="molecule type" value="Genomic_DNA"/>
</dbReference>
<comment type="caution">
    <text evidence="1">The sequence shown here is derived from an EMBL/GenBank/DDBJ whole genome shotgun (WGS) entry which is preliminary data.</text>
</comment>
<dbReference type="RefSeq" id="WP_367993336.1">
    <property type="nucleotide sequence ID" value="NZ_JBFPJR010000012.1"/>
</dbReference>
<evidence type="ECO:0008006" key="3">
    <source>
        <dbReference type="Google" id="ProtNLM"/>
    </source>
</evidence>
<name>A0ABV3SXN7_9ACTN</name>
<reference evidence="1 2" key="1">
    <citation type="submission" date="2024-07" db="EMBL/GenBank/DDBJ databases">
        <authorList>
            <person name="Lee S."/>
            <person name="Kang M."/>
        </authorList>
    </citation>
    <scope>NUCLEOTIDE SEQUENCE [LARGE SCALE GENOMIC DNA]</scope>
    <source>
        <strain evidence="1 2">DS6</strain>
    </source>
</reference>
<sequence length="274" mass="29442">MTATTALWKEPDLIAPRITAPSDDNPAHTSAARDHGLPGPIMTGPALLDHSLAALARRLDSPPVGVVRIRFLRPVPPQQQLMLRFTTPASPSADPDHSIPQPSWEIVADEGTAFVAGAAVLTAPVEAPQPVVRGRGARLLVGGGGVEDLATRSRDVRQRHHTYWLPEELVDPGFYVEDTILRVREAISFEGPTLQPGIELTLVRHVATGTALEFTAHVVGLGTWRRGLSVEYRAVFRTSTTHELVAAVSSAALEVRPEIPQADAHPVVPQSEGN</sequence>
<protein>
    <recommendedName>
        <fullName evidence="3">Thioesterase domain-containing protein</fullName>
    </recommendedName>
</protein>
<dbReference type="Proteomes" id="UP001556631">
    <property type="component" value="Unassembled WGS sequence"/>
</dbReference>
<accession>A0ABV3SXN7</accession>
<proteinExistence type="predicted"/>
<gene>
    <name evidence="1" type="ORF">AB3X52_08720</name>
</gene>
<evidence type="ECO:0000313" key="1">
    <source>
        <dbReference type="EMBL" id="MEX0427700.1"/>
    </source>
</evidence>
<dbReference type="Gene3D" id="3.10.129.10">
    <property type="entry name" value="Hotdog Thioesterase"/>
    <property type="match status" value="1"/>
</dbReference>
<organism evidence="1 2">
    <name type="scientific">Nocardioides eburneus</name>
    <dbReference type="NCBI Taxonomy" id="3231482"/>
    <lineage>
        <taxon>Bacteria</taxon>
        <taxon>Bacillati</taxon>
        <taxon>Actinomycetota</taxon>
        <taxon>Actinomycetes</taxon>
        <taxon>Propionibacteriales</taxon>
        <taxon>Nocardioidaceae</taxon>
        <taxon>Nocardioides</taxon>
    </lineage>
</organism>
<evidence type="ECO:0000313" key="2">
    <source>
        <dbReference type="Proteomes" id="UP001556631"/>
    </source>
</evidence>
<dbReference type="SUPFAM" id="SSF54637">
    <property type="entry name" value="Thioesterase/thiol ester dehydrase-isomerase"/>
    <property type="match status" value="1"/>
</dbReference>
<dbReference type="InterPro" id="IPR029069">
    <property type="entry name" value="HotDog_dom_sf"/>
</dbReference>